<proteinExistence type="predicted"/>
<sequence length="447" mass="49356">MGKLRTVRELMTDLGILDAEKDVFREDVFLFLAEHTGSTEQALKLSIPEIQRLSKRFINSDKGTFYFARRGASNHWSHGTSREDVESALPDIIRRWIKNRKDHISKADVAALAKLTRPSVTGNVLAGSCLVREPVYGVARAAEPADDSRVATTTSETEDDAFTLPDISHDGQTDASSLPDIDDLVRGQRKRPPRPPSPPKWSATPEPIVVRLSDDEVPLSTLLRKTASRQQRPQDHTLDLRTSPAANPKRKHTDSNTGPERHSNKLPAANSKRPRHIPEDEPLATNANITTGNTRPQATVIHTSPGIRNALHTPVSAQHVGPQALRDGTASAQPGTQHISLSGSGSFIQTLSIQQDALISIPHTVLDYVRKCEKASLNRANAKEITQADRKRHQDKSKLFRDLCADLESRIVALCSMQTKNEDSGDNHLKARNESSQPEISSYALWD</sequence>
<feature type="region of interest" description="Disordered" evidence="1">
    <location>
        <begin position="225"/>
        <end position="291"/>
    </location>
</feature>
<keyword evidence="3" id="KW-1185">Reference proteome</keyword>
<dbReference type="AlphaFoldDB" id="A0AAN8F3Z7"/>
<dbReference type="Proteomes" id="UP001316803">
    <property type="component" value="Unassembled WGS sequence"/>
</dbReference>
<gene>
    <name evidence="2" type="ORF">OHC33_008169</name>
</gene>
<comment type="caution">
    <text evidence="2">The sequence shown here is derived from an EMBL/GenBank/DDBJ whole genome shotgun (WGS) entry which is preliminary data.</text>
</comment>
<evidence type="ECO:0000313" key="2">
    <source>
        <dbReference type="EMBL" id="KAK5950786.1"/>
    </source>
</evidence>
<feature type="region of interest" description="Disordered" evidence="1">
    <location>
        <begin position="141"/>
        <end position="209"/>
    </location>
</feature>
<evidence type="ECO:0000313" key="3">
    <source>
        <dbReference type="Proteomes" id="UP001316803"/>
    </source>
</evidence>
<name>A0AAN8F3Z7_9EURO</name>
<accession>A0AAN8F3Z7</accession>
<feature type="region of interest" description="Disordered" evidence="1">
    <location>
        <begin position="421"/>
        <end position="447"/>
    </location>
</feature>
<feature type="compositionally biased region" description="Basic and acidic residues" evidence="1">
    <location>
        <begin position="421"/>
        <end position="433"/>
    </location>
</feature>
<protein>
    <submittedName>
        <fullName evidence="2">Uncharacterized protein</fullName>
    </submittedName>
</protein>
<organism evidence="2 3">
    <name type="scientific">Knufia fluminis</name>
    <dbReference type="NCBI Taxonomy" id="191047"/>
    <lineage>
        <taxon>Eukaryota</taxon>
        <taxon>Fungi</taxon>
        <taxon>Dikarya</taxon>
        <taxon>Ascomycota</taxon>
        <taxon>Pezizomycotina</taxon>
        <taxon>Eurotiomycetes</taxon>
        <taxon>Chaetothyriomycetidae</taxon>
        <taxon>Chaetothyriales</taxon>
        <taxon>Trichomeriaceae</taxon>
        <taxon>Knufia</taxon>
    </lineage>
</organism>
<reference evidence="2 3" key="1">
    <citation type="submission" date="2022-12" db="EMBL/GenBank/DDBJ databases">
        <title>Genomic features and morphological characterization of a novel Knufia sp. strain isolated from spacecraft assembly facility.</title>
        <authorList>
            <person name="Teixeira M."/>
            <person name="Chander A.M."/>
            <person name="Stajich J.E."/>
            <person name="Venkateswaran K."/>
        </authorList>
    </citation>
    <scope>NUCLEOTIDE SEQUENCE [LARGE SCALE GENOMIC DNA]</scope>
    <source>
        <strain evidence="2 3">FJI-L2-BK-P2</strain>
    </source>
</reference>
<evidence type="ECO:0000256" key="1">
    <source>
        <dbReference type="SAM" id="MobiDB-lite"/>
    </source>
</evidence>
<dbReference type="EMBL" id="JAKLMC020000024">
    <property type="protein sequence ID" value="KAK5950786.1"/>
    <property type="molecule type" value="Genomic_DNA"/>
</dbReference>